<evidence type="ECO:0000313" key="2">
    <source>
        <dbReference type="Proteomes" id="UP000002608"/>
    </source>
</evidence>
<dbReference type="KEGG" id="spl:Spea_2087"/>
<dbReference type="HOGENOM" id="CLU_2604120_0_0_6"/>
<name>A8H4C0_SHEPA</name>
<keyword evidence="2" id="KW-1185">Reference proteome</keyword>
<dbReference type="EMBL" id="CP000851">
    <property type="protein sequence ID" value="ABV87407.1"/>
    <property type="molecule type" value="Genomic_DNA"/>
</dbReference>
<proteinExistence type="predicted"/>
<dbReference type="AlphaFoldDB" id="A8H4C0"/>
<dbReference type="Proteomes" id="UP000002608">
    <property type="component" value="Chromosome"/>
</dbReference>
<dbReference type="eggNOG" id="ENOG5031JW3">
    <property type="taxonomic scope" value="Bacteria"/>
</dbReference>
<gene>
    <name evidence="1" type="ordered locus">Spea_2087</name>
</gene>
<protein>
    <submittedName>
        <fullName evidence="1">Uncharacterized protein</fullName>
    </submittedName>
</protein>
<organism evidence="1 2">
    <name type="scientific">Shewanella pealeana (strain ATCC 700345 / ANG-SQ1)</name>
    <dbReference type="NCBI Taxonomy" id="398579"/>
    <lineage>
        <taxon>Bacteria</taxon>
        <taxon>Pseudomonadati</taxon>
        <taxon>Pseudomonadota</taxon>
        <taxon>Gammaproteobacteria</taxon>
        <taxon>Alteromonadales</taxon>
        <taxon>Shewanellaceae</taxon>
        <taxon>Shewanella</taxon>
    </lineage>
</organism>
<accession>A8H4C0</accession>
<evidence type="ECO:0000313" key="1">
    <source>
        <dbReference type="EMBL" id="ABV87407.1"/>
    </source>
</evidence>
<sequence>MALSKVLVYLSLICSFRSVFFVLLALCSASTMPANTLDTANSELLAKSRYSAGLVCQDKGWEFCARWAQFRRSPSSRIA</sequence>
<reference evidence="1 2" key="1">
    <citation type="submission" date="2007-10" db="EMBL/GenBank/DDBJ databases">
        <title>Complete sequence of Shewanella pealeana ATCC 700345.</title>
        <authorList>
            <consortium name="US DOE Joint Genome Institute"/>
            <person name="Copeland A."/>
            <person name="Lucas S."/>
            <person name="Lapidus A."/>
            <person name="Barry K."/>
            <person name="Glavina del Rio T."/>
            <person name="Dalin E."/>
            <person name="Tice H."/>
            <person name="Pitluck S."/>
            <person name="Chertkov O."/>
            <person name="Brettin T."/>
            <person name="Bruce D."/>
            <person name="Detter J.C."/>
            <person name="Han C."/>
            <person name="Schmutz J."/>
            <person name="Larimer F."/>
            <person name="Land M."/>
            <person name="Hauser L."/>
            <person name="Kyrpides N."/>
            <person name="Kim E."/>
            <person name="Zhao J.-S.Z."/>
            <person name="Manno D."/>
            <person name="Hawari J."/>
            <person name="Richardson P."/>
        </authorList>
    </citation>
    <scope>NUCLEOTIDE SEQUENCE [LARGE SCALE GENOMIC DNA]</scope>
    <source>
        <strain evidence="2">ATCC 700345 / ANG-SQ1</strain>
    </source>
</reference>